<reference evidence="2" key="1">
    <citation type="journal article" date="2013" name="Genome Biol.">
        <title>Reference genomes and transcriptomes of Nicotiana sylvestris and Nicotiana tomentosiformis.</title>
        <authorList>
            <person name="Sierro N."/>
            <person name="Battey J.N."/>
            <person name="Ouadi S."/>
            <person name="Bovet L."/>
            <person name="Goepfert S."/>
            <person name="Bakaher N."/>
            <person name="Peitsch M.C."/>
            <person name="Ivanov N.V."/>
        </authorList>
    </citation>
    <scope>NUCLEOTIDE SEQUENCE [LARGE SCALE GENOMIC DNA]</scope>
</reference>
<accession>A0A1U7W300</accession>
<organism evidence="2 3">
    <name type="scientific">Nicotiana sylvestris</name>
    <name type="common">Wood tobacco</name>
    <name type="synonym">South American tobacco</name>
    <dbReference type="NCBI Taxonomy" id="4096"/>
    <lineage>
        <taxon>Eukaryota</taxon>
        <taxon>Viridiplantae</taxon>
        <taxon>Streptophyta</taxon>
        <taxon>Embryophyta</taxon>
        <taxon>Tracheophyta</taxon>
        <taxon>Spermatophyta</taxon>
        <taxon>Magnoliopsida</taxon>
        <taxon>eudicotyledons</taxon>
        <taxon>Gunneridae</taxon>
        <taxon>Pentapetalae</taxon>
        <taxon>asterids</taxon>
        <taxon>lamiids</taxon>
        <taxon>Solanales</taxon>
        <taxon>Solanaceae</taxon>
        <taxon>Nicotianoideae</taxon>
        <taxon>Nicotianeae</taxon>
        <taxon>Nicotiana</taxon>
    </lineage>
</organism>
<evidence type="ECO:0000313" key="2">
    <source>
        <dbReference type="Proteomes" id="UP000189701"/>
    </source>
</evidence>
<feature type="compositionally biased region" description="Basic and acidic residues" evidence="1">
    <location>
        <begin position="236"/>
        <end position="250"/>
    </location>
</feature>
<dbReference type="RefSeq" id="XP_009771586.1">
    <property type="nucleotide sequence ID" value="XM_009773284.1"/>
</dbReference>
<reference evidence="3" key="2">
    <citation type="submission" date="2025-08" db="UniProtKB">
        <authorList>
            <consortium name="RefSeq"/>
        </authorList>
    </citation>
    <scope>IDENTIFICATION</scope>
    <source>
        <tissue evidence="3">Leaf</tissue>
    </source>
</reference>
<name>A0A1U7W300_NICSY</name>
<feature type="region of interest" description="Disordered" evidence="1">
    <location>
        <begin position="191"/>
        <end position="292"/>
    </location>
</feature>
<evidence type="ECO:0000256" key="1">
    <source>
        <dbReference type="SAM" id="MobiDB-lite"/>
    </source>
</evidence>
<feature type="compositionally biased region" description="Basic and acidic residues" evidence="1">
    <location>
        <begin position="258"/>
        <end position="282"/>
    </location>
</feature>
<feature type="compositionally biased region" description="Basic and acidic residues" evidence="1">
    <location>
        <begin position="83"/>
        <end position="108"/>
    </location>
</feature>
<sequence>MSNPQDNPSTPPPPSPSNSSSSTRPSETPKPRFRRKKMLSRKTVASGELSKVLNKKLKVSQSKESSAQESDSSFESESFKSASEGEEHGSSDTEKFKKPMLRDVKLAETSRSGGKKKGKKREGESGEERVNRKKGVPAICGVVEESGIKSGGSGSGEVAEGLVHLSKQRDEPVSSAEETLAGLLKKVGASYDLKKLKATSQKAPIASKPTKKSKTSSPKPTVPSVPKGRATRSKVKQSEAELQKALEESKKKKKEKGKTKVAESSKVVEEEEMELVHQERGTTVEVPTPKRS</sequence>
<protein>
    <submittedName>
        <fullName evidence="3">Protein ENL-like</fullName>
    </submittedName>
</protein>
<dbReference type="AlphaFoldDB" id="A0A1U7W300"/>
<feature type="compositionally biased region" description="Low complexity" evidence="1">
    <location>
        <begin position="17"/>
        <end position="26"/>
    </location>
</feature>
<feature type="region of interest" description="Disordered" evidence="1">
    <location>
        <begin position="1"/>
        <end position="177"/>
    </location>
</feature>
<feature type="compositionally biased region" description="Basic residues" evidence="1">
    <location>
        <begin position="31"/>
        <end position="40"/>
    </location>
</feature>
<feature type="compositionally biased region" description="Low complexity" evidence="1">
    <location>
        <begin position="215"/>
        <end position="227"/>
    </location>
</feature>
<evidence type="ECO:0000313" key="3">
    <source>
        <dbReference type="RefSeq" id="XP_009771586.1"/>
    </source>
</evidence>
<dbReference type="Proteomes" id="UP000189701">
    <property type="component" value="Unplaced"/>
</dbReference>
<keyword evidence="2" id="KW-1185">Reference proteome</keyword>
<feature type="compositionally biased region" description="Basic and acidic residues" evidence="1">
    <location>
        <begin position="121"/>
        <end position="130"/>
    </location>
</feature>
<feature type="compositionally biased region" description="Low complexity" evidence="1">
    <location>
        <begin position="59"/>
        <end position="82"/>
    </location>
</feature>
<gene>
    <name evidence="3" type="primary">LOC104222075</name>
</gene>
<proteinExistence type="predicted"/>